<feature type="disulfide bond" evidence="5">
    <location>
        <begin position="121"/>
        <end position="148"/>
    </location>
</feature>
<organism evidence="8 9">
    <name type="scientific">Crassostrea virginica</name>
    <name type="common">Eastern oyster</name>
    <dbReference type="NCBI Taxonomy" id="6565"/>
    <lineage>
        <taxon>Eukaryota</taxon>
        <taxon>Metazoa</taxon>
        <taxon>Spiralia</taxon>
        <taxon>Lophotrochozoa</taxon>
        <taxon>Mollusca</taxon>
        <taxon>Bivalvia</taxon>
        <taxon>Autobranchia</taxon>
        <taxon>Pteriomorphia</taxon>
        <taxon>Ostreida</taxon>
        <taxon>Ostreoidea</taxon>
        <taxon>Ostreidae</taxon>
        <taxon>Crassostrea</taxon>
    </lineage>
</organism>
<dbReference type="PANTHER" id="PTHR45785:SF2">
    <property type="entry name" value="COMPLEMENT FACTOR H-RELATED"/>
    <property type="match status" value="1"/>
</dbReference>
<gene>
    <name evidence="9" type="primary">LOC111100675</name>
</gene>
<dbReference type="InterPro" id="IPR051503">
    <property type="entry name" value="ComplSys_Reg/VirEntry_Med"/>
</dbReference>
<feature type="domain" description="Sushi" evidence="7">
    <location>
        <begin position="152"/>
        <end position="209"/>
    </location>
</feature>
<evidence type="ECO:0000313" key="9">
    <source>
        <dbReference type="RefSeq" id="XP_022288471.1"/>
    </source>
</evidence>
<dbReference type="InterPro" id="IPR000436">
    <property type="entry name" value="Sushi_SCR_CCP_dom"/>
</dbReference>
<evidence type="ECO:0000256" key="3">
    <source>
        <dbReference type="ARBA" id="ARBA00022729"/>
    </source>
</evidence>
<dbReference type="KEGG" id="cvn:111100675"/>
<reference evidence="9" key="1">
    <citation type="submission" date="2025-08" db="UniProtKB">
        <authorList>
            <consortium name="RefSeq"/>
        </authorList>
    </citation>
    <scope>IDENTIFICATION</scope>
    <source>
        <tissue evidence="9">Whole sample</tissue>
    </source>
</reference>
<comment type="caution">
    <text evidence="5">Lacks conserved residue(s) required for the propagation of feature annotation.</text>
</comment>
<feature type="disulfide bond" evidence="5">
    <location>
        <begin position="62"/>
        <end position="89"/>
    </location>
</feature>
<keyword evidence="3" id="KW-0732">Signal</keyword>
<feature type="domain" description="Sushi" evidence="7">
    <location>
        <begin position="93"/>
        <end position="150"/>
    </location>
</feature>
<dbReference type="InterPro" id="IPR035976">
    <property type="entry name" value="Sushi/SCR/CCP_sf"/>
</dbReference>
<feature type="disulfide bond" evidence="5">
    <location>
        <begin position="4"/>
        <end position="31"/>
    </location>
</feature>
<evidence type="ECO:0000256" key="1">
    <source>
        <dbReference type="ARBA" id="ARBA00004328"/>
    </source>
</evidence>
<dbReference type="Gene3D" id="2.20.28.230">
    <property type="match status" value="1"/>
</dbReference>
<keyword evidence="2 5" id="KW-0768">Sushi</keyword>
<comment type="subcellular location">
    <subcellularLocation>
        <location evidence="1">Virion</location>
    </subcellularLocation>
</comment>
<feature type="domain" description="Sushi" evidence="7">
    <location>
        <begin position="1"/>
        <end position="33"/>
    </location>
</feature>
<feature type="disulfide bond" evidence="5">
    <location>
        <begin position="180"/>
        <end position="207"/>
    </location>
</feature>
<dbReference type="RefSeq" id="XP_022288471.1">
    <property type="nucleotide sequence ID" value="XM_022432763.1"/>
</dbReference>
<feature type="transmembrane region" description="Helical" evidence="6">
    <location>
        <begin position="308"/>
        <end position="333"/>
    </location>
</feature>
<proteinExistence type="predicted"/>
<dbReference type="PANTHER" id="PTHR45785">
    <property type="entry name" value="COMPLEMENT FACTOR H-RELATED"/>
    <property type="match status" value="1"/>
</dbReference>
<evidence type="ECO:0000256" key="4">
    <source>
        <dbReference type="ARBA" id="ARBA00023157"/>
    </source>
</evidence>
<dbReference type="AlphaFoldDB" id="A0A8B8AAH6"/>
<keyword evidence="8" id="KW-1185">Reference proteome</keyword>
<dbReference type="CDD" id="cd00033">
    <property type="entry name" value="CCP"/>
    <property type="match status" value="1"/>
</dbReference>
<keyword evidence="6" id="KW-1133">Transmembrane helix</keyword>
<name>A0A8B8AAH6_CRAVI</name>
<evidence type="ECO:0000313" key="8">
    <source>
        <dbReference type="Proteomes" id="UP000694844"/>
    </source>
</evidence>
<sequence>MYHCHEGFSANGTDNIINCIDTQWEDPKIHCLNASCISPPDIPNAVKISSGQQNGSLTLYSCLYGYKASNEYNTIVCNGSHWTSTNFSCSQDTSCQAPSDIPNAVKTSSGLGVGSLTIYTCLPGFIPSSEQNYITCNGSHWTDTNFTCFSDASCPSPPDIPNTIKSSGGQGSGSLIVYSCLPGYTASNAYNTIVCNGSHWTETNYSCIQVPSECGIPPAIEHGYYKVLQDTATYHCLSGYMPNSSNNAIQCVQSEWGLLSIHCIDTGNITNYDMLTNRFERLRIPRENTSAHVRSLTCADDPRPSAKAIGGVGAAILCLVAGLFFLSDFITLFKRRQFKTKTENSALSVNSLSQSMEKVEDVEDTMS</sequence>
<accession>A0A8B8AAH6</accession>
<keyword evidence="4 5" id="KW-1015">Disulfide bond</keyword>
<dbReference type="PROSITE" id="PS50923">
    <property type="entry name" value="SUSHI"/>
    <property type="match status" value="4"/>
</dbReference>
<keyword evidence="6" id="KW-0472">Membrane</keyword>
<dbReference type="Proteomes" id="UP000694844">
    <property type="component" value="Chromosome 6"/>
</dbReference>
<evidence type="ECO:0000256" key="5">
    <source>
        <dbReference type="PROSITE-ProRule" id="PRU00302"/>
    </source>
</evidence>
<dbReference type="SUPFAM" id="SSF57535">
    <property type="entry name" value="Complement control module/SCR domain"/>
    <property type="match status" value="5"/>
</dbReference>
<dbReference type="GeneID" id="111100675"/>
<protein>
    <submittedName>
        <fullName evidence="9">Sushi, von Willebrand factor type A, EGF and pentraxin domain-containing protein 1-like</fullName>
    </submittedName>
</protein>
<evidence type="ECO:0000256" key="2">
    <source>
        <dbReference type="ARBA" id="ARBA00022659"/>
    </source>
</evidence>
<dbReference type="SMART" id="SM00032">
    <property type="entry name" value="CCP"/>
    <property type="match status" value="4"/>
</dbReference>
<evidence type="ECO:0000256" key="6">
    <source>
        <dbReference type="SAM" id="Phobius"/>
    </source>
</evidence>
<keyword evidence="6" id="KW-0812">Transmembrane</keyword>
<feature type="domain" description="Sushi" evidence="7">
    <location>
        <begin position="34"/>
        <end position="91"/>
    </location>
</feature>
<dbReference type="OrthoDB" id="6161701at2759"/>
<dbReference type="Gene3D" id="2.10.70.10">
    <property type="entry name" value="Complement Module, domain 1"/>
    <property type="match status" value="4"/>
</dbReference>
<dbReference type="Pfam" id="PF00084">
    <property type="entry name" value="Sushi"/>
    <property type="match status" value="4"/>
</dbReference>
<evidence type="ECO:0000259" key="7">
    <source>
        <dbReference type="PROSITE" id="PS50923"/>
    </source>
</evidence>